<evidence type="ECO:0000256" key="3">
    <source>
        <dbReference type="ARBA" id="ARBA00023082"/>
    </source>
</evidence>
<keyword evidence="4" id="KW-0804">Transcription</keyword>
<dbReference type="EMBL" id="FTPL01000003">
    <property type="protein sequence ID" value="SIT87977.1"/>
    <property type="molecule type" value="Genomic_DNA"/>
</dbReference>
<dbReference type="InterPro" id="IPR013325">
    <property type="entry name" value="RNA_pol_sigma_r2"/>
</dbReference>
<dbReference type="InterPro" id="IPR014284">
    <property type="entry name" value="RNA_pol_sigma-70_dom"/>
</dbReference>
<dbReference type="InterPro" id="IPR039425">
    <property type="entry name" value="RNA_pol_sigma-70-like"/>
</dbReference>
<sequence length="172" mass="19468">MAKTGALEKHLLDVLDVVYRKLIGMGASKEDAEDVIQDTAMKFIRYMEGLDDQNIGGWLFRVAMNGYFDLCRRNRSHQSAVLKFSLEDGIETRTPEEIVMEGQAGRKVIDALSAQTPKNRQLLLLKYSAGLSLREIAGITGLKEGSVKTMLYRARNEFIDTYGRTEYEGRRL</sequence>
<keyword evidence="8" id="KW-1185">Reference proteome</keyword>
<evidence type="ECO:0000256" key="2">
    <source>
        <dbReference type="ARBA" id="ARBA00023015"/>
    </source>
</evidence>
<reference evidence="8" key="1">
    <citation type="submission" date="2017-01" db="EMBL/GenBank/DDBJ databases">
        <authorList>
            <person name="Varghese N."/>
            <person name="Submissions S."/>
        </authorList>
    </citation>
    <scope>NUCLEOTIDE SEQUENCE [LARGE SCALE GENOMIC DNA]</scope>
    <source>
        <strain evidence="8">MNA4</strain>
    </source>
</reference>
<dbReference type="Proteomes" id="UP000187550">
    <property type="component" value="Unassembled WGS sequence"/>
</dbReference>
<dbReference type="STRING" id="550447.SAMN05428946_2201"/>
<dbReference type="GO" id="GO:0016987">
    <property type="term" value="F:sigma factor activity"/>
    <property type="evidence" value="ECO:0007669"/>
    <property type="project" value="UniProtKB-KW"/>
</dbReference>
<dbReference type="Gene3D" id="1.10.10.10">
    <property type="entry name" value="Winged helix-like DNA-binding domain superfamily/Winged helix DNA-binding domain"/>
    <property type="match status" value="1"/>
</dbReference>
<evidence type="ECO:0000259" key="6">
    <source>
        <dbReference type="Pfam" id="PF08281"/>
    </source>
</evidence>
<dbReference type="InterPro" id="IPR013324">
    <property type="entry name" value="RNA_pol_sigma_r3/r4-like"/>
</dbReference>
<dbReference type="SUPFAM" id="SSF88946">
    <property type="entry name" value="Sigma2 domain of RNA polymerase sigma factors"/>
    <property type="match status" value="1"/>
</dbReference>
<dbReference type="AlphaFoldDB" id="A0A1U7PNR4"/>
<dbReference type="PANTHER" id="PTHR43133:SF51">
    <property type="entry name" value="RNA POLYMERASE SIGMA FACTOR"/>
    <property type="match status" value="1"/>
</dbReference>
<protein>
    <submittedName>
        <fullName evidence="7">RNA polymerase sigma-70 factor, ECF subfamily</fullName>
    </submittedName>
</protein>
<feature type="domain" description="RNA polymerase sigma factor 70 region 4 type 2" evidence="6">
    <location>
        <begin position="109"/>
        <end position="156"/>
    </location>
</feature>
<dbReference type="Pfam" id="PF04542">
    <property type="entry name" value="Sigma70_r2"/>
    <property type="match status" value="1"/>
</dbReference>
<dbReference type="PANTHER" id="PTHR43133">
    <property type="entry name" value="RNA POLYMERASE ECF-TYPE SIGMA FACTO"/>
    <property type="match status" value="1"/>
</dbReference>
<dbReference type="InterPro" id="IPR013249">
    <property type="entry name" value="RNA_pol_sigma70_r4_t2"/>
</dbReference>
<dbReference type="Pfam" id="PF08281">
    <property type="entry name" value="Sigma70_r4_2"/>
    <property type="match status" value="1"/>
</dbReference>
<dbReference type="InterPro" id="IPR036388">
    <property type="entry name" value="WH-like_DNA-bd_sf"/>
</dbReference>
<name>A0A1U7PNR4_9BACI</name>
<evidence type="ECO:0000313" key="7">
    <source>
        <dbReference type="EMBL" id="SIT87977.1"/>
    </source>
</evidence>
<organism evidence="7 8">
    <name type="scientific">Edaphobacillus lindanitolerans</name>
    <dbReference type="NCBI Taxonomy" id="550447"/>
    <lineage>
        <taxon>Bacteria</taxon>
        <taxon>Bacillati</taxon>
        <taxon>Bacillota</taxon>
        <taxon>Bacilli</taxon>
        <taxon>Bacillales</taxon>
        <taxon>Bacillaceae</taxon>
        <taxon>Edaphobacillus</taxon>
    </lineage>
</organism>
<dbReference type="GO" id="GO:0003677">
    <property type="term" value="F:DNA binding"/>
    <property type="evidence" value="ECO:0007669"/>
    <property type="project" value="InterPro"/>
</dbReference>
<evidence type="ECO:0000313" key="8">
    <source>
        <dbReference type="Proteomes" id="UP000187550"/>
    </source>
</evidence>
<dbReference type="SUPFAM" id="SSF88659">
    <property type="entry name" value="Sigma3 and sigma4 domains of RNA polymerase sigma factors"/>
    <property type="match status" value="1"/>
</dbReference>
<dbReference type="CDD" id="cd06171">
    <property type="entry name" value="Sigma70_r4"/>
    <property type="match status" value="1"/>
</dbReference>
<dbReference type="RefSeq" id="WP_076758892.1">
    <property type="nucleotide sequence ID" value="NZ_FTPL01000003.1"/>
</dbReference>
<dbReference type="OrthoDB" id="9784984at2"/>
<dbReference type="NCBIfam" id="TIGR02937">
    <property type="entry name" value="sigma70-ECF"/>
    <property type="match status" value="1"/>
</dbReference>
<keyword evidence="3" id="KW-0731">Sigma factor</keyword>
<accession>A0A1U7PNR4</accession>
<proteinExistence type="inferred from homology"/>
<evidence type="ECO:0000259" key="5">
    <source>
        <dbReference type="Pfam" id="PF04542"/>
    </source>
</evidence>
<dbReference type="InterPro" id="IPR007627">
    <property type="entry name" value="RNA_pol_sigma70_r2"/>
</dbReference>
<evidence type="ECO:0000256" key="4">
    <source>
        <dbReference type="ARBA" id="ARBA00023163"/>
    </source>
</evidence>
<dbReference type="GO" id="GO:0006352">
    <property type="term" value="P:DNA-templated transcription initiation"/>
    <property type="evidence" value="ECO:0007669"/>
    <property type="project" value="InterPro"/>
</dbReference>
<keyword evidence="2" id="KW-0805">Transcription regulation</keyword>
<gene>
    <name evidence="7" type="ORF">SAMN05428946_2201</name>
</gene>
<comment type="similarity">
    <text evidence="1">Belongs to the sigma-70 factor family. ECF subfamily.</text>
</comment>
<feature type="domain" description="RNA polymerase sigma-70 region 2" evidence="5">
    <location>
        <begin position="15"/>
        <end position="75"/>
    </location>
</feature>
<dbReference type="Gene3D" id="1.10.1740.10">
    <property type="match status" value="1"/>
</dbReference>
<evidence type="ECO:0000256" key="1">
    <source>
        <dbReference type="ARBA" id="ARBA00010641"/>
    </source>
</evidence>